<dbReference type="Gene3D" id="1.50.10.20">
    <property type="match status" value="1"/>
</dbReference>
<feature type="domain" description="SLH" evidence="2">
    <location>
        <begin position="879"/>
        <end position="936"/>
    </location>
</feature>
<dbReference type="InterPro" id="IPR008930">
    <property type="entry name" value="Terpenoid_cyclase/PrenylTrfase"/>
</dbReference>
<feature type="domain" description="SLH" evidence="2">
    <location>
        <begin position="937"/>
        <end position="1000"/>
    </location>
</feature>
<evidence type="ECO:0000313" key="4">
    <source>
        <dbReference type="Proteomes" id="UP000093199"/>
    </source>
</evidence>
<gene>
    <name evidence="3" type="ORF">A6M13_14525</name>
</gene>
<proteinExistence type="predicted"/>
<feature type="chain" id="PRO_5008649030" description="SLH domain-containing protein" evidence="1">
    <location>
        <begin position="28"/>
        <end position="1061"/>
    </location>
</feature>
<name>A0A1C0YCL2_9BACL</name>
<dbReference type="EMBL" id="MASJ01000018">
    <property type="protein sequence ID" value="OCS84912.1"/>
    <property type="molecule type" value="Genomic_DNA"/>
</dbReference>
<dbReference type="Pfam" id="PF00395">
    <property type="entry name" value="SLH"/>
    <property type="match status" value="3"/>
</dbReference>
<evidence type="ECO:0000313" key="3">
    <source>
        <dbReference type="EMBL" id="OCS84912.1"/>
    </source>
</evidence>
<dbReference type="RefSeq" id="WP_066545396.1">
    <property type="nucleotide sequence ID" value="NZ_MASJ01000018.1"/>
</dbReference>
<dbReference type="STRING" id="33978.A6M13_14525"/>
<protein>
    <recommendedName>
        <fullName evidence="2">SLH domain-containing protein</fullName>
    </recommendedName>
</protein>
<feature type="domain" description="SLH" evidence="2">
    <location>
        <begin position="1003"/>
        <end position="1061"/>
    </location>
</feature>
<keyword evidence="1" id="KW-0732">Signal</keyword>
<dbReference type="InterPro" id="IPR001119">
    <property type="entry name" value="SLH_dom"/>
</dbReference>
<comment type="caution">
    <text evidence="3">The sequence shown here is derived from an EMBL/GenBank/DDBJ whole genome shotgun (WGS) entry which is preliminary data.</text>
</comment>
<dbReference type="SUPFAM" id="SSF48239">
    <property type="entry name" value="Terpenoid cyclases/Protein prenyltransferases"/>
    <property type="match status" value="1"/>
</dbReference>
<feature type="signal peptide" evidence="1">
    <location>
        <begin position="1"/>
        <end position="27"/>
    </location>
</feature>
<sequence length="1061" mass="115813">MRKQQQYGMFIIALLCMLLLPTSAAHAVAYSADTGYETLDARFWEDQKPPVGFYINAAGRYILETVPAPTVGSTFGEWSVMNLARGQYTGYDYVNYIPKTYYSDYLKRVEQYVAANKGVLDFNKSTEWSRVMLALSVLDYDAKNVAGYDFIEKLSSSHRFSYRQGINGPIWEIIALNTRGYALYADATNDDVNTIGKMIDYILKGEIVQVDGTVGGWTLSGKKPDADITGMALQALAPYYKDEALYAKTGAKTSYEQFVKAVERGVLAMKNMQLANGGFGSFGTVNSESTVQVIVALTALGFDPLASSISLKHIGKTVSFVTAGATHDGVYSNNVINALLTFWAPNSGSSVAVGGFKHVTSGYDGGGGAGTSVNAMATDQAMYGLLAYDRFKKGETPLYDMNDMRNGKYKQQHAASYTITYDGNNIGATTTAQASPYAIVGLPWEANVHSWNTKADGSGSKYLPGEKLIMPEHAITLYAQDETASAQANEEAVQKVVTLIEQLPAPQNVTRTDAPAITRARATYDKLTAAEKEKVTNISKLVTVEVKISEVLAKYDDELQVTNLMQTIDALAAVTPLTADYEEAIHNARRSYNALTPQQRLQITNANALSLLEAKIAIVVEEEKVEHETSIEAVGEDRSSKDVIAMINALPAVEALKIADTLAVKKARVYYEALTATAKKDVTNESKLAALEQKLAELQKAALEEEELQGEINNQSYDKMKITGKTLVVESNKSAGNFLVQLPMDVLETLRTYNLTTLQVSDARGVKLAVDATAVLKQLQGVKNAKALHLEVTQYNYDTGLFDVKLYVLNNQGGQTAIQLDREYIQLSIPYAFFVDGKRLHTYVLLRVNGMEDVATAHYGDAKSVTLHVKTGGTFKFTNEAVSFSDIKGVPQTAAITYLANRHVIKGDAGKFNPHHNLSRAHFAAMVVRALGLQAKASDSVFNDTKGKWYAADVQALYEAGIIQGTSPTTFAPNNNLTRQQVSLMMARTLRYIGIDTKTYETAVTFRDINSIAPTARADVSALVNLGIIEGENGYFAPSRQVTRAELAQILRNTLAIAELM</sequence>
<dbReference type="AlphaFoldDB" id="A0A1C0YCL2"/>
<reference evidence="3 4" key="1">
    <citation type="submission" date="2016-07" db="EMBL/GenBank/DDBJ databases">
        <title>Caryophanon tenue genome sequencing.</title>
        <authorList>
            <person name="Verma A."/>
            <person name="Pal Y."/>
            <person name="Krishnamurthi S."/>
        </authorList>
    </citation>
    <scope>NUCLEOTIDE SEQUENCE [LARGE SCALE GENOMIC DNA]</scope>
    <source>
        <strain evidence="3 4">DSM 14152</strain>
    </source>
</reference>
<accession>A0A1C0YCL2</accession>
<evidence type="ECO:0000256" key="1">
    <source>
        <dbReference type="SAM" id="SignalP"/>
    </source>
</evidence>
<dbReference type="Proteomes" id="UP000093199">
    <property type="component" value="Unassembled WGS sequence"/>
</dbReference>
<dbReference type="PROSITE" id="PS51272">
    <property type="entry name" value="SLH"/>
    <property type="match status" value="3"/>
</dbReference>
<organism evidence="3 4">
    <name type="scientific">Caryophanon tenue</name>
    <dbReference type="NCBI Taxonomy" id="33978"/>
    <lineage>
        <taxon>Bacteria</taxon>
        <taxon>Bacillati</taxon>
        <taxon>Bacillota</taxon>
        <taxon>Bacilli</taxon>
        <taxon>Bacillales</taxon>
        <taxon>Caryophanaceae</taxon>
        <taxon>Caryophanon</taxon>
    </lineage>
</organism>
<evidence type="ECO:0000259" key="2">
    <source>
        <dbReference type="PROSITE" id="PS51272"/>
    </source>
</evidence>
<dbReference type="OrthoDB" id="411361at2"/>
<keyword evidence="4" id="KW-1185">Reference proteome</keyword>